<sequence length="181" mass="19012">MTGAQAPRRTSGTARTAALPRSCTKRKKIMFERILVAVDSSPTRLSTVHSAAAMARLTGARVRVLHVAASAATLAAVVPLEDDSEAESVLDEAVGVLRRSGVPAEGVMVHALTTQIAGVISETAAAWKADLLVLTPHHRDMFGALWDPRVSDAVVHTGRTAVLLVPEGDGNDPAEPPVTDR</sequence>
<evidence type="ECO:0000313" key="4">
    <source>
        <dbReference type="Proteomes" id="UP001622731"/>
    </source>
</evidence>
<dbReference type="PANTHER" id="PTHR46268:SF6">
    <property type="entry name" value="UNIVERSAL STRESS PROTEIN UP12"/>
    <property type="match status" value="1"/>
</dbReference>
<dbReference type="RefSeq" id="WP_003971987.1">
    <property type="nucleotide sequence ID" value="NZ_CP108200.1"/>
</dbReference>
<evidence type="ECO:0000256" key="1">
    <source>
        <dbReference type="ARBA" id="ARBA00008791"/>
    </source>
</evidence>
<dbReference type="CDD" id="cd00293">
    <property type="entry name" value="USP-like"/>
    <property type="match status" value="1"/>
</dbReference>
<gene>
    <name evidence="3" type="ORF">OHB34_34900</name>
</gene>
<organism evidence="3 4">
    <name type="scientific">Streptomyces anthocyanicus</name>
    <dbReference type="NCBI Taxonomy" id="68174"/>
    <lineage>
        <taxon>Bacteria</taxon>
        <taxon>Bacillati</taxon>
        <taxon>Actinomycetota</taxon>
        <taxon>Actinomycetes</taxon>
        <taxon>Kitasatosporales</taxon>
        <taxon>Streptomycetaceae</taxon>
        <taxon>Streptomyces</taxon>
        <taxon>Streptomyces violaceoruber group</taxon>
    </lineage>
</organism>
<dbReference type="InterPro" id="IPR006016">
    <property type="entry name" value="UspA"/>
</dbReference>
<dbReference type="Gene3D" id="3.40.50.620">
    <property type="entry name" value="HUPs"/>
    <property type="match status" value="1"/>
</dbReference>
<protein>
    <submittedName>
        <fullName evidence="3">Universal stress protein</fullName>
    </submittedName>
</protein>
<comment type="similarity">
    <text evidence="1">Belongs to the universal stress protein A family.</text>
</comment>
<accession>A0ABZ1M6L5</accession>
<reference evidence="3 4" key="1">
    <citation type="submission" date="2022-10" db="EMBL/GenBank/DDBJ databases">
        <title>The complete genomes of actinobacterial strains from the NBC collection.</title>
        <authorList>
            <person name="Joergensen T.S."/>
            <person name="Alvarez Arevalo M."/>
            <person name="Sterndorff E.B."/>
            <person name="Faurdal D."/>
            <person name="Vuksanovic O."/>
            <person name="Mourched A.-S."/>
            <person name="Charusanti P."/>
            <person name="Shaw S."/>
            <person name="Blin K."/>
            <person name="Weber T."/>
        </authorList>
    </citation>
    <scope>NUCLEOTIDE SEQUENCE [LARGE SCALE GENOMIC DNA]</scope>
    <source>
        <strain evidence="3 4">NBC_00116</strain>
    </source>
</reference>
<dbReference type="Proteomes" id="UP001622731">
    <property type="component" value="Chromosome"/>
</dbReference>
<feature type="domain" description="UspA" evidence="2">
    <location>
        <begin position="30"/>
        <end position="166"/>
    </location>
</feature>
<proteinExistence type="inferred from homology"/>
<name>A0ABZ1M6L5_9ACTN</name>
<dbReference type="SUPFAM" id="SSF52402">
    <property type="entry name" value="Adenine nucleotide alpha hydrolases-like"/>
    <property type="match status" value="1"/>
</dbReference>
<dbReference type="GeneID" id="91382104"/>
<dbReference type="PANTHER" id="PTHR46268">
    <property type="entry name" value="STRESS RESPONSE PROTEIN NHAX"/>
    <property type="match status" value="1"/>
</dbReference>
<evidence type="ECO:0000313" key="3">
    <source>
        <dbReference type="EMBL" id="WTR99025.1"/>
    </source>
</evidence>
<evidence type="ECO:0000259" key="2">
    <source>
        <dbReference type="Pfam" id="PF00582"/>
    </source>
</evidence>
<dbReference type="EMBL" id="CP108200">
    <property type="protein sequence ID" value="WTR99025.1"/>
    <property type="molecule type" value="Genomic_DNA"/>
</dbReference>
<dbReference type="Pfam" id="PF00582">
    <property type="entry name" value="Usp"/>
    <property type="match status" value="1"/>
</dbReference>
<keyword evidence="4" id="KW-1185">Reference proteome</keyword>
<dbReference type="InterPro" id="IPR014729">
    <property type="entry name" value="Rossmann-like_a/b/a_fold"/>
</dbReference>